<keyword evidence="2" id="KW-1185">Reference proteome</keyword>
<dbReference type="AlphaFoldDB" id="A0AAV5IVF9"/>
<dbReference type="EMBL" id="BPVZ01000019">
    <property type="protein sequence ID" value="GKV02742.1"/>
    <property type="molecule type" value="Genomic_DNA"/>
</dbReference>
<organism evidence="1 2">
    <name type="scientific">Rubroshorea leprosula</name>
    <dbReference type="NCBI Taxonomy" id="152421"/>
    <lineage>
        <taxon>Eukaryota</taxon>
        <taxon>Viridiplantae</taxon>
        <taxon>Streptophyta</taxon>
        <taxon>Embryophyta</taxon>
        <taxon>Tracheophyta</taxon>
        <taxon>Spermatophyta</taxon>
        <taxon>Magnoliopsida</taxon>
        <taxon>eudicotyledons</taxon>
        <taxon>Gunneridae</taxon>
        <taxon>Pentapetalae</taxon>
        <taxon>rosids</taxon>
        <taxon>malvids</taxon>
        <taxon>Malvales</taxon>
        <taxon>Dipterocarpaceae</taxon>
        <taxon>Rubroshorea</taxon>
    </lineage>
</organism>
<comment type="caution">
    <text evidence="1">The sequence shown here is derived from an EMBL/GenBank/DDBJ whole genome shotgun (WGS) entry which is preliminary data.</text>
</comment>
<evidence type="ECO:0000313" key="1">
    <source>
        <dbReference type="EMBL" id="GKV02742.1"/>
    </source>
</evidence>
<sequence length="173" mass="19165">MQKTVGHLIFPFTNKQSTSFKIHDSPILLFFSFSPLQPTRKKKKKKGTQPCLEETGRELDFILLFLLKNKIGALKSSPPCRKASGSALLCSVRLLLVIGWVRILGIFRFPEIPPAIPAGSSPICTAVLLAGFMKNGEEFRSFRTNLSINSITVHGTVHGTVHALMANNKWGFK</sequence>
<reference evidence="1 2" key="1">
    <citation type="journal article" date="2021" name="Commun. Biol.">
        <title>The genome of Shorea leprosula (Dipterocarpaceae) highlights the ecological relevance of drought in aseasonal tropical rainforests.</title>
        <authorList>
            <person name="Ng K.K.S."/>
            <person name="Kobayashi M.J."/>
            <person name="Fawcett J.A."/>
            <person name="Hatakeyama M."/>
            <person name="Paape T."/>
            <person name="Ng C.H."/>
            <person name="Ang C.C."/>
            <person name="Tnah L.H."/>
            <person name="Lee C.T."/>
            <person name="Nishiyama T."/>
            <person name="Sese J."/>
            <person name="O'Brien M.J."/>
            <person name="Copetti D."/>
            <person name="Mohd Noor M.I."/>
            <person name="Ong R.C."/>
            <person name="Putra M."/>
            <person name="Sireger I.Z."/>
            <person name="Indrioko S."/>
            <person name="Kosugi Y."/>
            <person name="Izuno A."/>
            <person name="Isagi Y."/>
            <person name="Lee S.L."/>
            <person name="Shimizu K.K."/>
        </authorList>
    </citation>
    <scope>NUCLEOTIDE SEQUENCE [LARGE SCALE GENOMIC DNA]</scope>
    <source>
        <strain evidence="1">214</strain>
    </source>
</reference>
<dbReference type="Proteomes" id="UP001054252">
    <property type="component" value="Unassembled WGS sequence"/>
</dbReference>
<evidence type="ECO:0000313" key="2">
    <source>
        <dbReference type="Proteomes" id="UP001054252"/>
    </source>
</evidence>
<name>A0AAV5IVF9_9ROSI</name>
<accession>A0AAV5IVF9</accession>
<proteinExistence type="predicted"/>
<gene>
    <name evidence="1" type="ORF">SLEP1_g15137</name>
</gene>
<protein>
    <submittedName>
        <fullName evidence="1">Uncharacterized protein</fullName>
    </submittedName>
</protein>